<evidence type="ECO:0000256" key="1">
    <source>
        <dbReference type="SAM" id="Phobius"/>
    </source>
</evidence>
<feature type="transmembrane region" description="Helical" evidence="1">
    <location>
        <begin position="39"/>
        <end position="58"/>
    </location>
</feature>
<name>A0A074MNA9_9SPHN</name>
<dbReference type="Proteomes" id="UP000027866">
    <property type="component" value="Unassembled WGS sequence"/>
</dbReference>
<comment type="caution">
    <text evidence="2">The sequence shown here is derived from an EMBL/GenBank/DDBJ whole genome shotgun (WGS) entry which is preliminary data.</text>
</comment>
<evidence type="ECO:0000313" key="2">
    <source>
        <dbReference type="EMBL" id="KEO93333.1"/>
    </source>
</evidence>
<accession>A0A074MNA9</accession>
<gene>
    <name evidence="2" type="ORF">EH32_11475</name>
</gene>
<dbReference type="OrthoDB" id="7583502at2"/>
<proteinExistence type="predicted"/>
<protein>
    <submittedName>
        <fullName evidence="2">Uncharacterized protein</fullName>
    </submittedName>
</protein>
<reference evidence="2 3" key="1">
    <citation type="submission" date="2014-04" db="EMBL/GenBank/DDBJ databases">
        <title>A comprehensive comparison of genomes of Erythrobacter spp. Strains.</title>
        <authorList>
            <person name="Zheng Q."/>
        </authorList>
    </citation>
    <scope>NUCLEOTIDE SEQUENCE [LARGE SCALE GENOMIC DNA]</scope>
    <source>
        <strain evidence="2 3">DSM 8509</strain>
    </source>
</reference>
<sequence>MSPQEETARRRYIAMNAVRIGGIAVLLIGLMIARKVIGGPWWLGAFLAVAGLLAFFFLPTLMVRRWKRSEDEGGRSRGE</sequence>
<keyword evidence="1" id="KW-0812">Transmembrane</keyword>
<dbReference type="KEGG" id="elq:Ga0102493_11284"/>
<evidence type="ECO:0000313" key="3">
    <source>
        <dbReference type="Proteomes" id="UP000027866"/>
    </source>
</evidence>
<feature type="transmembrane region" description="Helical" evidence="1">
    <location>
        <begin position="12"/>
        <end position="33"/>
    </location>
</feature>
<dbReference type="EMBL" id="JMIX01000006">
    <property type="protein sequence ID" value="KEO93333.1"/>
    <property type="molecule type" value="Genomic_DNA"/>
</dbReference>
<organism evidence="2 3">
    <name type="scientific">Erythrobacter litoralis</name>
    <dbReference type="NCBI Taxonomy" id="39960"/>
    <lineage>
        <taxon>Bacteria</taxon>
        <taxon>Pseudomonadati</taxon>
        <taxon>Pseudomonadota</taxon>
        <taxon>Alphaproteobacteria</taxon>
        <taxon>Sphingomonadales</taxon>
        <taxon>Erythrobacteraceae</taxon>
        <taxon>Erythrobacter/Porphyrobacter group</taxon>
        <taxon>Erythrobacter</taxon>
    </lineage>
</organism>
<keyword evidence="1" id="KW-0472">Membrane</keyword>
<keyword evidence="3" id="KW-1185">Reference proteome</keyword>
<keyword evidence="1" id="KW-1133">Transmembrane helix</keyword>
<dbReference type="PATRIC" id="fig|39960.10.peg.2539"/>
<dbReference type="RefSeq" id="WP_051697910.1">
    <property type="nucleotide sequence ID" value="NZ_CP017057.1"/>
</dbReference>
<dbReference type="AlphaFoldDB" id="A0A074MNA9"/>